<feature type="domain" description="Glycosyl-hydrolase 97 N-terminal" evidence="2">
    <location>
        <begin position="39"/>
        <end position="85"/>
    </location>
</feature>
<evidence type="ECO:0000313" key="4">
    <source>
        <dbReference type="Proteomes" id="UP001500418"/>
    </source>
</evidence>
<dbReference type="Proteomes" id="UP001500418">
    <property type="component" value="Unassembled WGS sequence"/>
</dbReference>
<keyword evidence="1" id="KW-0732">Signal</keyword>
<dbReference type="Pfam" id="PF14508">
    <property type="entry name" value="GH97_N"/>
    <property type="match status" value="1"/>
</dbReference>
<name>A0ABN1Q9A2_9ACTN</name>
<sequence length="103" mass="10494">MANVPNRRAVVGATAGVVFTGALAAPAAASAAPPGHVTIASPNGRLRMTVRVTDGRLRYQVARDGRGQVPSSGLGLDLADRPSLTGWCVTTSVSSRRRPATGS</sequence>
<feature type="chain" id="PRO_5047478961" description="Glycosyl-hydrolase 97 N-terminal domain-containing protein" evidence="1">
    <location>
        <begin position="25"/>
        <end position="103"/>
    </location>
</feature>
<reference evidence="3 4" key="1">
    <citation type="journal article" date="2019" name="Int. J. Syst. Evol. Microbiol.">
        <title>The Global Catalogue of Microorganisms (GCM) 10K type strain sequencing project: providing services to taxonomists for standard genome sequencing and annotation.</title>
        <authorList>
            <consortium name="The Broad Institute Genomics Platform"/>
            <consortium name="The Broad Institute Genome Sequencing Center for Infectious Disease"/>
            <person name="Wu L."/>
            <person name="Ma J."/>
        </authorList>
    </citation>
    <scope>NUCLEOTIDE SEQUENCE [LARGE SCALE GENOMIC DNA]</scope>
    <source>
        <strain evidence="3 4">JCM 11444</strain>
    </source>
</reference>
<evidence type="ECO:0000313" key="3">
    <source>
        <dbReference type="EMBL" id="GAA0939429.1"/>
    </source>
</evidence>
<protein>
    <recommendedName>
        <fullName evidence="2">Glycosyl-hydrolase 97 N-terminal domain-containing protein</fullName>
    </recommendedName>
</protein>
<organism evidence="3 4">
    <name type="scientific">Streptomyces rhizosphaericus</name>
    <dbReference type="NCBI Taxonomy" id="114699"/>
    <lineage>
        <taxon>Bacteria</taxon>
        <taxon>Bacillati</taxon>
        <taxon>Actinomycetota</taxon>
        <taxon>Actinomycetes</taxon>
        <taxon>Kitasatosporales</taxon>
        <taxon>Streptomycetaceae</taxon>
        <taxon>Streptomyces</taxon>
        <taxon>Streptomyces violaceusniger group</taxon>
    </lineage>
</organism>
<keyword evidence="4" id="KW-1185">Reference proteome</keyword>
<accession>A0ABN1Q9A2</accession>
<proteinExistence type="predicted"/>
<comment type="caution">
    <text evidence="3">The sequence shown here is derived from an EMBL/GenBank/DDBJ whole genome shotgun (WGS) entry which is preliminary data.</text>
</comment>
<dbReference type="EMBL" id="BAAAID010000036">
    <property type="protein sequence ID" value="GAA0939429.1"/>
    <property type="molecule type" value="Genomic_DNA"/>
</dbReference>
<dbReference type="Gene3D" id="2.70.98.10">
    <property type="match status" value="1"/>
</dbReference>
<dbReference type="PROSITE" id="PS51318">
    <property type="entry name" value="TAT"/>
    <property type="match status" value="1"/>
</dbReference>
<evidence type="ECO:0000259" key="2">
    <source>
        <dbReference type="Pfam" id="PF14508"/>
    </source>
</evidence>
<dbReference type="InterPro" id="IPR014718">
    <property type="entry name" value="GH-type_carb-bd"/>
</dbReference>
<dbReference type="InterPro" id="IPR006311">
    <property type="entry name" value="TAT_signal"/>
</dbReference>
<evidence type="ECO:0000256" key="1">
    <source>
        <dbReference type="SAM" id="SignalP"/>
    </source>
</evidence>
<feature type="signal peptide" evidence="1">
    <location>
        <begin position="1"/>
        <end position="24"/>
    </location>
</feature>
<gene>
    <name evidence="3" type="ORF">GCM10009575_053110</name>
</gene>
<dbReference type="InterPro" id="IPR029486">
    <property type="entry name" value="GH97_N"/>
</dbReference>